<sequence>MAERIAVYMAGFPSFLLYFLVAVALLAAFSFIYAKITPDHEWTLVKQKNSAAAIAFGGAIIGFVLPLHSAITQSISLLDCVLWGIVALIIQIAAYYGLRLAIRDLPTRVANGEMATGILAAAFFVGVGLLNAASMTYY</sequence>
<dbReference type="Proteomes" id="UP000256763">
    <property type="component" value="Unassembled WGS sequence"/>
</dbReference>
<feature type="transmembrane region" description="Helical" evidence="7">
    <location>
        <begin position="80"/>
        <end position="102"/>
    </location>
</feature>
<protein>
    <recommendedName>
        <fullName evidence="10">DUF350 domain-containing protein</fullName>
    </recommendedName>
</protein>
<evidence type="ECO:0000256" key="1">
    <source>
        <dbReference type="ARBA" id="ARBA00004651"/>
    </source>
</evidence>
<dbReference type="RefSeq" id="WP_181919562.1">
    <property type="nucleotide sequence ID" value="NZ_NFZV01000037.1"/>
</dbReference>
<evidence type="ECO:0008006" key="10">
    <source>
        <dbReference type="Google" id="ProtNLM"/>
    </source>
</evidence>
<evidence type="ECO:0000256" key="3">
    <source>
        <dbReference type="ARBA" id="ARBA00022475"/>
    </source>
</evidence>
<evidence type="ECO:0000313" key="9">
    <source>
        <dbReference type="Proteomes" id="UP000256763"/>
    </source>
</evidence>
<dbReference type="PANTHER" id="PTHR40043">
    <property type="entry name" value="UPF0719 INNER MEMBRANE PROTEIN YJFL"/>
    <property type="match status" value="1"/>
</dbReference>
<reference evidence="9" key="1">
    <citation type="submission" date="2017-05" db="EMBL/GenBank/DDBJ databases">
        <authorList>
            <person name="Sharma S."/>
            <person name="Sidhu C."/>
            <person name="Pinnaka A.K."/>
        </authorList>
    </citation>
    <scope>NUCLEOTIDE SEQUENCE [LARGE SCALE GENOMIC DNA]</scope>
    <source>
        <strain evidence="9">AK93</strain>
    </source>
</reference>
<evidence type="ECO:0000256" key="6">
    <source>
        <dbReference type="ARBA" id="ARBA00023136"/>
    </source>
</evidence>
<dbReference type="PANTHER" id="PTHR40043:SF1">
    <property type="entry name" value="UPF0719 INNER MEMBRANE PROTEIN YJFL"/>
    <property type="match status" value="1"/>
</dbReference>
<keyword evidence="5 7" id="KW-1133">Transmembrane helix</keyword>
<keyword evidence="6 7" id="KW-0472">Membrane</keyword>
<gene>
    <name evidence="8" type="ORF">CAL65_13245</name>
</gene>
<comment type="subcellular location">
    <subcellularLocation>
        <location evidence="1">Cell membrane</location>
        <topology evidence="1">Multi-pass membrane protein</topology>
    </subcellularLocation>
</comment>
<dbReference type="Pfam" id="PF03994">
    <property type="entry name" value="DUF350"/>
    <property type="match status" value="1"/>
</dbReference>
<evidence type="ECO:0000256" key="7">
    <source>
        <dbReference type="SAM" id="Phobius"/>
    </source>
</evidence>
<evidence type="ECO:0000313" key="8">
    <source>
        <dbReference type="EMBL" id="RFA35436.1"/>
    </source>
</evidence>
<dbReference type="EMBL" id="NFZW01000012">
    <property type="protein sequence ID" value="RFA35436.1"/>
    <property type="molecule type" value="Genomic_DNA"/>
</dbReference>
<dbReference type="GO" id="GO:0005886">
    <property type="term" value="C:plasma membrane"/>
    <property type="evidence" value="ECO:0007669"/>
    <property type="project" value="UniProtKB-SubCell"/>
</dbReference>
<evidence type="ECO:0000256" key="5">
    <source>
        <dbReference type="ARBA" id="ARBA00022989"/>
    </source>
</evidence>
<name>A0A3E0WTY5_9GAMM</name>
<feature type="transmembrane region" description="Helical" evidence="7">
    <location>
        <begin position="50"/>
        <end position="68"/>
    </location>
</feature>
<comment type="similarity">
    <text evidence="2">Belongs to the UPF0719 family.</text>
</comment>
<comment type="caution">
    <text evidence="8">The sequence shown here is derived from an EMBL/GenBank/DDBJ whole genome shotgun (WGS) entry which is preliminary data.</text>
</comment>
<keyword evidence="9" id="KW-1185">Reference proteome</keyword>
<proteinExistence type="inferred from homology"/>
<keyword evidence="4 7" id="KW-0812">Transmembrane</keyword>
<keyword evidence="3" id="KW-1003">Cell membrane</keyword>
<organism evidence="8 9">
    <name type="scientific">Alkalilimnicola ehrlichii</name>
    <dbReference type="NCBI Taxonomy" id="351052"/>
    <lineage>
        <taxon>Bacteria</taxon>
        <taxon>Pseudomonadati</taxon>
        <taxon>Pseudomonadota</taxon>
        <taxon>Gammaproteobacteria</taxon>
        <taxon>Chromatiales</taxon>
        <taxon>Ectothiorhodospiraceae</taxon>
        <taxon>Alkalilimnicola</taxon>
    </lineage>
</organism>
<evidence type="ECO:0000256" key="4">
    <source>
        <dbReference type="ARBA" id="ARBA00022692"/>
    </source>
</evidence>
<accession>A0A3E0WTY5</accession>
<evidence type="ECO:0000256" key="2">
    <source>
        <dbReference type="ARBA" id="ARBA00005779"/>
    </source>
</evidence>
<feature type="transmembrane region" description="Helical" evidence="7">
    <location>
        <begin position="114"/>
        <end position="133"/>
    </location>
</feature>
<dbReference type="InterPro" id="IPR007140">
    <property type="entry name" value="DUF350"/>
</dbReference>
<dbReference type="AlphaFoldDB" id="A0A3E0WTY5"/>